<dbReference type="KEGG" id="bko:CKF48_10970"/>
<keyword evidence="1" id="KW-0472">Membrane</keyword>
<name>A0A248THY9_9BACI</name>
<dbReference type="OrthoDB" id="327939at2"/>
<dbReference type="EMBL" id="CP022983">
    <property type="protein sequence ID" value="ASV67785.1"/>
    <property type="molecule type" value="Genomic_DNA"/>
</dbReference>
<reference evidence="2 3" key="1">
    <citation type="submission" date="2017-08" db="EMBL/GenBank/DDBJ databases">
        <title>Complete Genome Sequence of Bacillus kochii Oregon-R-modENCODE STRAIN BDGP4, isolated from Drosophila melanogaster gut.</title>
        <authorList>
            <person name="Wan K.H."/>
            <person name="Yu C."/>
            <person name="Park S."/>
            <person name="Hammonds A.S."/>
            <person name="Booth B.W."/>
            <person name="Celniker S.E."/>
        </authorList>
    </citation>
    <scope>NUCLEOTIDE SEQUENCE [LARGE SCALE GENOMIC DNA]</scope>
    <source>
        <strain evidence="2 3">BDGP4</strain>
    </source>
</reference>
<sequence length="127" mass="14446">MKILKGMYSLILFVAGVLHFVRERNFRKIVPESLPFKKGVVLITGVLEVAFAMLLWAKRGQSLVGKLLSFFMVLVLPANINMAVKNNTFYKGKKIHPLFLWMRLPLQIPLILGAIKLTHPSTEKKTK</sequence>
<evidence type="ECO:0000313" key="3">
    <source>
        <dbReference type="Proteomes" id="UP000215137"/>
    </source>
</evidence>
<dbReference type="Proteomes" id="UP000215137">
    <property type="component" value="Chromosome"/>
</dbReference>
<gene>
    <name evidence="2" type="ORF">CKF48_10970</name>
</gene>
<dbReference type="PANTHER" id="PTHR36974:SF1">
    <property type="entry name" value="DOXX FAMILY MEMBRANE PROTEIN"/>
    <property type="match status" value="1"/>
</dbReference>
<protein>
    <recommendedName>
        <fullName evidence="4">DoxX family protein</fullName>
    </recommendedName>
</protein>
<keyword evidence="3" id="KW-1185">Reference proteome</keyword>
<dbReference type="AlphaFoldDB" id="A0A248THY9"/>
<accession>A0A248THY9</accession>
<evidence type="ECO:0008006" key="4">
    <source>
        <dbReference type="Google" id="ProtNLM"/>
    </source>
</evidence>
<dbReference type="RefSeq" id="WP_095371354.1">
    <property type="nucleotide sequence ID" value="NZ_CP022983.1"/>
</dbReference>
<evidence type="ECO:0000256" key="1">
    <source>
        <dbReference type="SAM" id="Phobius"/>
    </source>
</evidence>
<keyword evidence="1" id="KW-1133">Transmembrane helix</keyword>
<proteinExistence type="predicted"/>
<evidence type="ECO:0000313" key="2">
    <source>
        <dbReference type="EMBL" id="ASV67785.1"/>
    </source>
</evidence>
<dbReference type="PANTHER" id="PTHR36974">
    <property type="entry name" value="MEMBRANE PROTEIN-RELATED"/>
    <property type="match status" value="1"/>
</dbReference>
<feature type="transmembrane region" description="Helical" evidence="1">
    <location>
        <begin position="63"/>
        <end position="80"/>
    </location>
</feature>
<feature type="transmembrane region" description="Helical" evidence="1">
    <location>
        <begin position="39"/>
        <end position="56"/>
    </location>
</feature>
<organism evidence="2 3">
    <name type="scientific">Cytobacillus kochii</name>
    <dbReference type="NCBI Taxonomy" id="859143"/>
    <lineage>
        <taxon>Bacteria</taxon>
        <taxon>Bacillati</taxon>
        <taxon>Bacillota</taxon>
        <taxon>Bacilli</taxon>
        <taxon>Bacillales</taxon>
        <taxon>Bacillaceae</taxon>
        <taxon>Cytobacillus</taxon>
    </lineage>
</organism>
<keyword evidence="1" id="KW-0812">Transmembrane</keyword>